<protein>
    <submittedName>
        <fullName evidence="9">Predicted arabinose efflux permease, MFS family</fullName>
    </submittedName>
</protein>
<reference evidence="10" key="1">
    <citation type="submission" date="2016-10" db="EMBL/GenBank/DDBJ databases">
        <authorList>
            <person name="Varghese N."/>
            <person name="Submissions S."/>
        </authorList>
    </citation>
    <scope>NUCLEOTIDE SEQUENCE [LARGE SCALE GENOMIC DNA]</scope>
    <source>
        <strain evidence="10">DSM 44771</strain>
    </source>
</reference>
<organism evidence="9 10">
    <name type="scientific">Saccharopolyspora flava</name>
    <dbReference type="NCBI Taxonomy" id="95161"/>
    <lineage>
        <taxon>Bacteria</taxon>
        <taxon>Bacillati</taxon>
        <taxon>Actinomycetota</taxon>
        <taxon>Actinomycetes</taxon>
        <taxon>Pseudonocardiales</taxon>
        <taxon>Pseudonocardiaceae</taxon>
        <taxon>Saccharopolyspora</taxon>
    </lineage>
</organism>
<dbReference type="RefSeq" id="WP_245776124.1">
    <property type="nucleotide sequence ID" value="NZ_FOZX01000012.1"/>
</dbReference>
<keyword evidence="10" id="KW-1185">Reference proteome</keyword>
<feature type="transmembrane region" description="Helical" evidence="7">
    <location>
        <begin position="321"/>
        <end position="343"/>
    </location>
</feature>
<evidence type="ECO:0000313" key="10">
    <source>
        <dbReference type="Proteomes" id="UP000198852"/>
    </source>
</evidence>
<feature type="transmembrane region" description="Helical" evidence="7">
    <location>
        <begin position="297"/>
        <end position="315"/>
    </location>
</feature>
<dbReference type="Pfam" id="PF05977">
    <property type="entry name" value="MFS_3"/>
    <property type="match status" value="1"/>
</dbReference>
<dbReference type="InterPro" id="IPR010290">
    <property type="entry name" value="TM_effector"/>
</dbReference>
<dbReference type="PROSITE" id="PS50850">
    <property type="entry name" value="MFS"/>
    <property type="match status" value="1"/>
</dbReference>
<evidence type="ECO:0000259" key="8">
    <source>
        <dbReference type="PROSITE" id="PS50850"/>
    </source>
</evidence>
<feature type="transmembrane region" description="Helical" evidence="7">
    <location>
        <begin position="388"/>
        <end position="406"/>
    </location>
</feature>
<feature type="transmembrane region" description="Helical" evidence="7">
    <location>
        <begin position="88"/>
        <end position="109"/>
    </location>
</feature>
<evidence type="ECO:0000256" key="7">
    <source>
        <dbReference type="SAM" id="Phobius"/>
    </source>
</evidence>
<feature type="transmembrane region" description="Helical" evidence="7">
    <location>
        <begin position="179"/>
        <end position="197"/>
    </location>
</feature>
<dbReference type="AlphaFoldDB" id="A0A1I6UQ40"/>
<feature type="transmembrane region" description="Helical" evidence="7">
    <location>
        <begin position="267"/>
        <end position="285"/>
    </location>
</feature>
<evidence type="ECO:0000256" key="3">
    <source>
        <dbReference type="ARBA" id="ARBA00022475"/>
    </source>
</evidence>
<proteinExistence type="predicted"/>
<dbReference type="GO" id="GO:0022857">
    <property type="term" value="F:transmembrane transporter activity"/>
    <property type="evidence" value="ECO:0007669"/>
    <property type="project" value="InterPro"/>
</dbReference>
<keyword evidence="3" id="KW-1003">Cell membrane</keyword>
<feature type="transmembrane region" description="Helical" evidence="7">
    <location>
        <begin position="115"/>
        <end position="134"/>
    </location>
</feature>
<evidence type="ECO:0000256" key="4">
    <source>
        <dbReference type="ARBA" id="ARBA00022692"/>
    </source>
</evidence>
<dbReference type="InterPro" id="IPR020846">
    <property type="entry name" value="MFS_dom"/>
</dbReference>
<dbReference type="PANTHER" id="PTHR23513">
    <property type="entry name" value="INTEGRAL MEMBRANE EFFLUX PROTEIN-RELATED"/>
    <property type="match status" value="1"/>
</dbReference>
<dbReference type="GO" id="GO:0005886">
    <property type="term" value="C:plasma membrane"/>
    <property type="evidence" value="ECO:0007669"/>
    <property type="project" value="UniProtKB-SubCell"/>
</dbReference>
<keyword evidence="5 7" id="KW-1133">Transmembrane helix</keyword>
<feature type="transmembrane region" description="Helical" evidence="7">
    <location>
        <begin position="364"/>
        <end position="382"/>
    </location>
</feature>
<feature type="transmembrane region" description="Helical" evidence="7">
    <location>
        <begin position="56"/>
        <end position="76"/>
    </location>
</feature>
<evidence type="ECO:0000256" key="1">
    <source>
        <dbReference type="ARBA" id="ARBA00004651"/>
    </source>
</evidence>
<comment type="subcellular location">
    <subcellularLocation>
        <location evidence="1">Cell membrane</location>
        <topology evidence="1">Multi-pass membrane protein</topology>
    </subcellularLocation>
</comment>
<name>A0A1I6UQ40_9PSEU</name>
<dbReference type="Proteomes" id="UP000198852">
    <property type="component" value="Unassembled WGS sequence"/>
</dbReference>
<dbReference type="SUPFAM" id="SSF103473">
    <property type="entry name" value="MFS general substrate transporter"/>
    <property type="match status" value="1"/>
</dbReference>
<evidence type="ECO:0000256" key="5">
    <source>
        <dbReference type="ARBA" id="ARBA00022989"/>
    </source>
</evidence>
<evidence type="ECO:0000313" key="9">
    <source>
        <dbReference type="EMBL" id="SFT03586.1"/>
    </source>
</evidence>
<sequence>MTGLSKRTDDLAPRKPLLGADFRRLWVADGLSQIGSRVGFVVLPLLAISELGASPFQVSLLAVLETAAFLVVGLPVGAWCDGWRNRPVLLVADVGRAVALGSLPVAAWFGVLTLWQLYLVVAVAGVLTVFFDVAHQSYLPRLIDRSQLVEGNAKLQANMSVAEVTGPAAGGFLVQFLTAPVAIVVNALSFLWSAGWLRSIKTSEPPRERSRTRLVPEIREGLRFVFGHPILRAVACSGACVVFFQSMSIAIAIAFLSLEIGLSPGEVGLLASIGPLGAVAAALTTNALARRIGQARLMLVAIVGLGAGMLLVPLTGPGVQVAWYAIGGVISGFCLISLNVVEVSFRQMLCPDHLLGRMNATMRFMLRATAPFGALLGGISGTHLGMRTTLWIAAIGVLLSSAWLLTSPLRHTRDLPLEDAPASSVTA</sequence>
<dbReference type="InterPro" id="IPR036259">
    <property type="entry name" value="MFS_trans_sf"/>
</dbReference>
<evidence type="ECO:0000256" key="6">
    <source>
        <dbReference type="ARBA" id="ARBA00023136"/>
    </source>
</evidence>
<dbReference type="STRING" id="95161.SAMN05660874_05158"/>
<keyword evidence="6 7" id="KW-0472">Membrane</keyword>
<evidence type="ECO:0000256" key="2">
    <source>
        <dbReference type="ARBA" id="ARBA00022448"/>
    </source>
</evidence>
<dbReference type="CDD" id="cd06173">
    <property type="entry name" value="MFS_MefA_like"/>
    <property type="match status" value="1"/>
</dbReference>
<dbReference type="EMBL" id="FOZX01000012">
    <property type="protein sequence ID" value="SFT03586.1"/>
    <property type="molecule type" value="Genomic_DNA"/>
</dbReference>
<keyword evidence="4 7" id="KW-0812">Transmembrane</keyword>
<dbReference type="PANTHER" id="PTHR23513:SF6">
    <property type="entry name" value="MAJOR FACILITATOR SUPERFAMILY ASSOCIATED DOMAIN-CONTAINING PROTEIN"/>
    <property type="match status" value="1"/>
</dbReference>
<gene>
    <name evidence="9" type="ORF">SAMN05660874_05158</name>
</gene>
<dbReference type="Gene3D" id="1.20.1250.20">
    <property type="entry name" value="MFS general substrate transporter like domains"/>
    <property type="match status" value="1"/>
</dbReference>
<feature type="transmembrane region" description="Helical" evidence="7">
    <location>
        <begin position="230"/>
        <end position="255"/>
    </location>
</feature>
<keyword evidence="2" id="KW-0813">Transport</keyword>
<accession>A0A1I6UQ40</accession>
<feature type="domain" description="Major facilitator superfamily (MFS) profile" evidence="8">
    <location>
        <begin position="231"/>
        <end position="427"/>
    </location>
</feature>